<evidence type="ECO:0000313" key="2">
    <source>
        <dbReference type="EMBL" id="KOM28231.1"/>
    </source>
</evidence>
<dbReference type="EMBL" id="KQ258419">
    <property type="protein sequence ID" value="KOM28231.1"/>
    <property type="molecule type" value="Genomic_DNA"/>
</dbReference>
<feature type="compositionally biased region" description="Basic residues" evidence="1">
    <location>
        <begin position="88"/>
        <end position="110"/>
    </location>
</feature>
<organism evidence="2 3">
    <name type="scientific">Phaseolus angularis</name>
    <name type="common">Azuki bean</name>
    <name type="synonym">Vigna angularis</name>
    <dbReference type="NCBI Taxonomy" id="3914"/>
    <lineage>
        <taxon>Eukaryota</taxon>
        <taxon>Viridiplantae</taxon>
        <taxon>Streptophyta</taxon>
        <taxon>Embryophyta</taxon>
        <taxon>Tracheophyta</taxon>
        <taxon>Spermatophyta</taxon>
        <taxon>Magnoliopsida</taxon>
        <taxon>eudicotyledons</taxon>
        <taxon>Gunneridae</taxon>
        <taxon>Pentapetalae</taxon>
        <taxon>rosids</taxon>
        <taxon>fabids</taxon>
        <taxon>Fabales</taxon>
        <taxon>Fabaceae</taxon>
        <taxon>Papilionoideae</taxon>
        <taxon>50 kb inversion clade</taxon>
        <taxon>NPAAA clade</taxon>
        <taxon>indigoferoid/millettioid clade</taxon>
        <taxon>Phaseoleae</taxon>
        <taxon>Vigna</taxon>
    </lineage>
</organism>
<reference evidence="3" key="1">
    <citation type="journal article" date="2015" name="Proc. Natl. Acad. Sci. U.S.A.">
        <title>Genome sequencing of adzuki bean (Vigna angularis) provides insight into high starch and low fat accumulation and domestication.</title>
        <authorList>
            <person name="Yang K."/>
            <person name="Tian Z."/>
            <person name="Chen C."/>
            <person name="Luo L."/>
            <person name="Zhao B."/>
            <person name="Wang Z."/>
            <person name="Yu L."/>
            <person name="Li Y."/>
            <person name="Sun Y."/>
            <person name="Li W."/>
            <person name="Chen Y."/>
            <person name="Li Y."/>
            <person name="Zhang Y."/>
            <person name="Ai D."/>
            <person name="Zhao J."/>
            <person name="Shang C."/>
            <person name="Ma Y."/>
            <person name="Wu B."/>
            <person name="Wang M."/>
            <person name="Gao L."/>
            <person name="Sun D."/>
            <person name="Zhang P."/>
            <person name="Guo F."/>
            <person name="Wang W."/>
            <person name="Li Y."/>
            <person name="Wang J."/>
            <person name="Varshney R.K."/>
            <person name="Wang J."/>
            <person name="Ling H.Q."/>
            <person name="Wan P."/>
        </authorList>
    </citation>
    <scope>NUCLEOTIDE SEQUENCE</scope>
    <source>
        <strain evidence="3">cv. Jingnong 6</strain>
    </source>
</reference>
<gene>
    <name evidence="2" type="ORF">LR48_Vigan511s005400</name>
</gene>
<evidence type="ECO:0000313" key="3">
    <source>
        <dbReference type="Proteomes" id="UP000053144"/>
    </source>
</evidence>
<feature type="region of interest" description="Disordered" evidence="1">
    <location>
        <begin position="82"/>
        <end position="118"/>
    </location>
</feature>
<protein>
    <submittedName>
        <fullName evidence="2">Uncharacterized protein</fullName>
    </submittedName>
</protein>
<dbReference type="AlphaFoldDB" id="A0A0L9TCV8"/>
<feature type="region of interest" description="Disordered" evidence="1">
    <location>
        <begin position="1"/>
        <end position="46"/>
    </location>
</feature>
<proteinExistence type="predicted"/>
<feature type="compositionally biased region" description="Polar residues" evidence="1">
    <location>
        <begin position="7"/>
        <end position="30"/>
    </location>
</feature>
<accession>A0A0L9TCV8</accession>
<dbReference type="Gramene" id="KOM28231">
    <property type="protein sequence ID" value="KOM28231"/>
    <property type="gene ID" value="LR48_Vigan511s005400"/>
</dbReference>
<sequence length="118" mass="12924">MTRRDTTLLTRKSSNTHQPPRPSSRLSSIDKSLAQPSSSSPFSKPNREAFSSILAAATTSNHHHQIASVTAAHLSSRILAVISNPKPANRKPIKNQKRRNASNGGGKRKRSAEQFPQF</sequence>
<evidence type="ECO:0000256" key="1">
    <source>
        <dbReference type="SAM" id="MobiDB-lite"/>
    </source>
</evidence>
<name>A0A0L9TCV8_PHAAN</name>
<dbReference type="Proteomes" id="UP000053144">
    <property type="component" value="Unassembled WGS sequence"/>
</dbReference>